<sequence length="727" mass="81909">MLLFTFVFLLGSYTSSAQDTIRKPKIGLVLSGGGAKGLAHIGVLKVIDSLGIKIDYIGGTSMGAIVGGLYASGYNAKQLDSIFTTLDADALIQDYVPRSSKSFFEKRNDELYALTLPFKKLKLETPNALSKGMYNYNLLSKLTFHVRHLRDFNRLPIPFFCMATDIETGEEVILNKGILAQAMVASGSIPSLFNPIEINGRMLVDGGVKNNYPVENLKAMGAEYIIGVDVQDGLKTKDELKGVSTILLQISNFGTLEKMPEKIKQTDIYIKPDITGYSVLSFDDGKTIIKNGENAAKKELFKLINLKKEIYYKPFLKTQSDTIVISNINFNVTKNYTRSYLLGKLKIKPKSKVSYKTLVDGIQNLNSTQNFSSIKYTFENNSLNIDLKENNVNTFLKFGIRYDDFLKSAALINITQKKIISKNDILSLDVILGDNFRYDLNYLIDNGFNWSFGLNSSFVTFNRNVSTEFNINLFNNINLNSINLDYSSINNQAFIQTLFSKKFTVSGGVEWQRLKIKTDNFSNDVGTIENSNYLSFFGNVSHDNFNKKFFPTKGWYVKSNFKTYVYSTDYTNTFERFSIAKADAGIVISPIKKISVLLQTEGGFKVGRSATPFFDFILGGNTVREINNFRPFYGYDYLSLLGNSYVKACSTIDFEFYKKNHLNFSYNAANVGNFIFDSTKDWINKPSYTGFAIGYGLDSILGPVELKYSWSPESRNSNFWVNVGFIF</sequence>
<dbReference type="Gene3D" id="3.10.20.310">
    <property type="entry name" value="membrane protein fhac"/>
    <property type="match status" value="1"/>
</dbReference>
<organism evidence="7 8">
    <name type="scientific">Flavobacterium indicum (strain DSM 17447 / CIP 109464 / GPTSA100-9)</name>
    <dbReference type="NCBI Taxonomy" id="1094466"/>
    <lineage>
        <taxon>Bacteria</taxon>
        <taxon>Pseudomonadati</taxon>
        <taxon>Bacteroidota</taxon>
        <taxon>Flavobacteriia</taxon>
        <taxon>Flavobacteriales</taxon>
        <taxon>Flavobacteriaceae</taxon>
        <taxon>Flavobacterium</taxon>
    </lineage>
</organism>
<dbReference type="CDD" id="cd07205">
    <property type="entry name" value="Pat_PNPLA6_PNPLA7_NTE1_like"/>
    <property type="match status" value="1"/>
</dbReference>
<keyword evidence="2 4" id="KW-0442">Lipid degradation</keyword>
<proteinExistence type="predicted"/>
<feature type="short sequence motif" description="GXGXXG" evidence="4">
    <location>
        <begin position="32"/>
        <end position="37"/>
    </location>
</feature>
<dbReference type="SUPFAM" id="SSF52151">
    <property type="entry name" value="FabD/lysophospholipase-like"/>
    <property type="match status" value="1"/>
</dbReference>
<dbReference type="Pfam" id="PF01734">
    <property type="entry name" value="Patatin"/>
    <property type="match status" value="1"/>
</dbReference>
<dbReference type="PROSITE" id="PS51635">
    <property type="entry name" value="PNPLA"/>
    <property type="match status" value="1"/>
</dbReference>
<feature type="short sequence motif" description="GXSXG" evidence="4">
    <location>
        <begin position="59"/>
        <end position="63"/>
    </location>
</feature>
<dbReference type="InterPro" id="IPR002641">
    <property type="entry name" value="PNPLA_dom"/>
</dbReference>
<reference evidence="8" key="2">
    <citation type="submission" date="2012-03" db="EMBL/GenBank/DDBJ databases">
        <title>Complete genome sequence of Flavobacterium indicum GPTSA100-9T, isolated from warm spring water.</title>
        <authorList>
            <person name="Barbier P."/>
            <person name="Houel A."/>
            <person name="Loux V."/>
            <person name="Poulain J."/>
            <person name="Bernardet J.-F."/>
            <person name="Touchon M."/>
            <person name="Duchaud E."/>
        </authorList>
    </citation>
    <scope>NUCLEOTIDE SEQUENCE [LARGE SCALE GENOMIC DNA]</scope>
    <source>
        <strain evidence="8">DSM 17447 / CIP 109464 / GPTSA100-9</strain>
    </source>
</reference>
<evidence type="ECO:0000256" key="2">
    <source>
        <dbReference type="ARBA" id="ARBA00022963"/>
    </source>
</evidence>
<name>H8XS33_FLAIG</name>
<keyword evidence="8" id="KW-1185">Reference proteome</keyword>
<evidence type="ECO:0000313" key="7">
    <source>
        <dbReference type="EMBL" id="CCG54617.1"/>
    </source>
</evidence>
<accession>H8XS33</accession>
<dbReference type="AlphaFoldDB" id="H8XS33"/>
<keyword evidence="3 4" id="KW-0443">Lipid metabolism</keyword>
<dbReference type="GO" id="GO:0016787">
    <property type="term" value="F:hydrolase activity"/>
    <property type="evidence" value="ECO:0007669"/>
    <property type="project" value="UniProtKB-UniRule"/>
</dbReference>
<feature type="active site" description="Proton acceptor" evidence="4">
    <location>
        <position position="205"/>
    </location>
</feature>
<dbReference type="InterPro" id="IPR050301">
    <property type="entry name" value="NTE"/>
</dbReference>
<evidence type="ECO:0000256" key="5">
    <source>
        <dbReference type="SAM" id="SignalP"/>
    </source>
</evidence>
<dbReference type="PANTHER" id="PTHR14226:SF76">
    <property type="entry name" value="NTE FAMILY PROTEIN RSSA"/>
    <property type="match status" value="1"/>
</dbReference>
<dbReference type="GO" id="GO:0016042">
    <property type="term" value="P:lipid catabolic process"/>
    <property type="evidence" value="ECO:0007669"/>
    <property type="project" value="UniProtKB-UniRule"/>
</dbReference>
<evidence type="ECO:0000256" key="1">
    <source>
        <dbReference type="ARBA" id="ARBA00022801"/>
    </source>
</evidence>
<keyword evidence="5" id="KW-0732">Signal</keyword>
<evidence type="ECO:0000256" key="3">
    <source>
        <dbReference type="ARBA" id="ARBA00023098"/>
    </source>
</evidence>
<dbReference type="KEGG" id="fin:KQS_13600"/>
<evidence type="ECO:0000313" key="8">
    <source>
        <dbReference type="Proteomes" id="UP000007599"/>
    </source>
</evidence>
<dbReference type="InterPro" id="IPR043864">
    <property type="entry name" value="Omp85-like_dom"/>
</dbReference>
<dbReference type="PATRIC" id="fig|1094466.5.peg.2665"/>
<feature type="short sequence motif" description="DGA/G" evidence="4">
    <location>
        <begin position="205"/>
        <end position="207"/>
    </location>
</feature>
<dbReference type="InterPro" id="IPR016035">
    <property type="entry name" value="Acyl_Trfase/lysoPLipase"/>
</dbReference>
<dbReference type="EMBL" id="HE774682">
    <property type="protein sequence ID" value="CCG54617.1"/>
    <property type="molecule type" value="Genomic_DNA"/>
</dbReference>
<feature type="signal peptide" evidence="5">
    <location>
        <begin position="1"/>
        <end position="17"/>
    </location>
</feature>
<dbReference type="Proteomes" id="UP000007599">
    <property type="component" value="Chromosome I"/>
</dbReference>
<dbReference type="Gene3D" id="3.40.1090.10">
    <property type="entry name" value="Cytosolic phospholipase A2 catalytic domain"/>
    <property type="match status" value="1"/>
</dbReference>
<dbReference type="RefSeq" id="WP_014389734.1">
    <property type="nucleotide sequence ID" value="NC_017025.1"/>
</dbReference>
<evidence type="ECO:0000259" key="6">
    <source>
        <dbReference type="PROSITE" id="PS51635"/>
    </source>
</evidence>
<dbReference type="Pfam" id="PF19143">
    <property type="entry name" value="Omp85_2"/>
    <property type="match status" value="1"/>
</dbReference>
<protein>
    <submittedName>
        <fullName evidence="7">Probable esterase of the alpha-beta hydrolase superfamily</fullName>
    </submittedName>
</protein>
<dbReference type="eggNOG" id="COG1752">
    <property type="taxonomic scope" value="Bacteria"/>
</dbReference>
<dbReference type="STRING" id="1094466.KQS_13600"/>
<dbReference type="eggNOG" id="COG4775">
    <property type="taxonomic scope" value="Bacteria"/>
</dbReference>
<gene>
    <name evidence="7" type="ordered locus">KQS_13600</name>
</gene>
<reference evidence="7 8" key="1">
    <citation type="journal article" date="2012" name="J. Bacteriol.">
        <title>Complete Genome Sequence of Flavobacterium indicum GPSTA100-9T, Isolated from Warm Spring Water.</title>
        <authorList>
            <person name="Barbier P."/>
            <person name="Houel A."/>
            <person name="Loux V."/>
            <person name="Poulain J."/>
            <person name="Bernardet J.F."/>
            <person name="Touchon M."/>
            <person name="Duchaud E."/>
        </authorList>
    </citation>
    <scope>NUCLEOTIDE SEQUENCE [LARGE SCALE GENOMIC DNA]</scope>
    <source>
        <strain evidence="8">DSM 17447 / CIP 109464 / GPTSA100-9</strain>
    </source>
</reference>
<evidence type="ECO:0000256" key="4">
    <source>
        <dbReference type="PROSITE-ProRule" id="PRU01161"/>
    </source>
</evidence>
<dbReference type="PANTHER" id="PTHR14226">
    <property type="entry name" value="NEUROPATHY TARGET ESTERASE/SWISS CHEESE D.MELANOGASTER"/>
    <property type="match status" value="1"/>
</dbReference>
<feature type="chain" id="PRO_5003616827" evidence="5">
    <location>
        <begin position="18"/>
        <end position="727"/>
    </location>
</feature>
<feature type="domain" description="PNPLA" evidence="6">
    <location>
        <begin position="28"/>
        <end position="218"/>
    </location>
</feature>
<dbReference type="HOGENOM" id="CLU_014750_2_0_10"/>
<feature type="active site" description="Nucleophile" evidence="4">
    <location>
        <position position="61"/>
    </location>
</feature>
<keyword evidence="1 4" id="KW-0378">Hydrolase</keyword>